<dbReference type="PANTHER" id="PTHR38590">
    <property type="entry name" value="BLL0828 PROTEIN"/>
    <property type="match status" value="1"/>
</dbReference>
<reference evidence="2 3" key="1">
    <citation type="submission" date="2016-10" db="EMBL/GenBank/DDBJ databases">
        <authorList>
            <person name="de Groot N.N."/>
        </authorList>
    </citation>
    <scope>NUCLEOTIDE SEQUENCE [LARGE SCALE GENOMIC DNA]</scope>
    <source>
        <strain evidence="2 3">DSM 26656</strain>
    </source>
</reference>
<organism evidence="2 3">
    <name type="scientific">Bosea lathyri</name>
    <dbReference type="NCBI Taxonomy" id="1036778"/>
    <lineage>
        <taxon>Bacteria</taxon>
        <taxon>Pseudomonadati</taxon>
        <taxon>Pseudomonadota</taxon>
        <taxon>Alphaproteobacteria</taxon>
        <taxon>Hyphomicrobiales</taxon>
        <taxon>Boseaceae</taxon>
        <taxon>Bosea</taxon>
    </lineage>
</organism>
<dbReference type="Gene3D" id="3.40.960.10">
    <property type="entry name" value="VSR Endonuclease"/>
    <property type="match status" value="1"/>
</dbReference>
<dbReference type="InterPro" id="IPR011335">
    <property type="entry name" value="Restrct_endonuc-II-like"/>
</dbReference>
<dbReference type="AlphaFoldDB" id="A0A1H6D5I6"/>
<dbReference type="GO" id="GO:0004519">
    <property type="term" value="F:endonuclease activity"/>
    <property type="evidence" value="ECO:0007669"/>
    <property type="project" value="UniProtKB-KW"/>
</dbReference>
<dbReference type="EMBL" id="FNUY01000016">
    <property type="protein sequence ID" value="SEG80572.1"/>
    <property type="molecule type" value="Genomic_DNA"/>
</dbReference>
<feature type="domain" description="DUF559" evidence="1">
    <location>
        <begin position="4"/>
        <end position="108"/>
    </location>
</feature>
<dbReference type="OrthoDB" id="9798754at2"/>
<proteinExistence type="predicted"/>
<evidence type="ECO:0000313" key="2">
    <source>
        <dbReference type="EMBL" id="SEG80572.1"/>
    </source>
</evidence>
<keyword evidence="3" id="KW-1185">Reference proteome</keyword>
<keyword evidence="2" id="KW-0540">Nuclease</keyword>
<evidence type="ECO:0000313" key="3">
    <source>
        <dbReference type="Proteomes" id="UP000236743"/>
    </source>
</evidence>
<name>A0A1H6D5I6_9HYPH</name>
<dbReference type="SUPFAM" id="SSF52980">
    <property type="entry name" value="Restriction endonuclease-like"/>
    <property type="match status" value="1"/>
</dbReference>
<dbReference type="Pfam" id="PF04480">
    <property type="entry name" value="DUF559"/>
    <property type="match status" value="1"/>
</dbReference>
<dbReference type="InterPro" id="IPR047216">
    <property type="entry name" value="Endonuclease_DUF559_bact"/>
</dbReference>
<accession>A0A1H6D5I6</accession>
<keyword evidence="2" id="KW-0378">Hydrolase</keyword>
<sequence>MVSEQQNFARSLRKRSTKPEDIIWDALRNRRIDGLKFRRQSPLLNYTVDFLCFERKLIIEIDGKQHGRERDYDMARTVELESHGFTVLRVRNDEVLGDLDAVIGKIRVAARI</sequence>
<gene>
    <name evidence="2" type="ORF">SAMN04488115_11676</name>
</gene>
<keyword evidence="2" id="KW-0255">Endonuclease</keyword>
<protein>
    <submittedName>
        <fullName evidence="2">Very-short-patch-repair endonuclease</fullName>
    </submittedName>
</protein>
<dbReference type="PANTHER" id="PTHR38590:SF1">
    <property type="entry name" value="BLL0828 PROTEIN"/>
    <property type="match status" value="1"/>
</dbReference>
<dbReference type="CDD" id="cd01038">
    <property type="entry name" value="Endonuclease_DUF559"/>
    <property type="match status" value="1"/>
</dbReference>
<evidence type="ECO:0000259" key="1">
    <source>
        <dbReference type="Pfam" id="PF04480"/>
    </source>
</evidence>
<dbReference type="Proteomes" id="UP000236743">
    <property type="component" value="Unassembled WGS sequence"/>
</dbReference>
<dbReference type="InterPro" id="IPR007569">
    <property type="entry name" value="DUF559"/>
</dbReference>